<accession>A0A931B7V2</accession>
<organism evidence="2 3">
    <name type="scientific">Streptacidiphilus fuscans</name>
    <dbReference type="NCBI Taxonomy" id="2789292"/>
    <lineage>
        <taxon>Bacteria</taxon>
        <taxon>Bacillati</taxon>
        <taxon>Actinomycetota</taxon>
        <taxon>Actinomycetes</taxon>
        <taxon>Kitasatosporales</taxon>
        <taxon>Streptomycetaceae</taxon>
        <taxon>Streptacidiphilus</taxon>
    </lineage>
</organism>
<dbReference type="EMBL" id="JADPRT010000018">
    <property type="protein sequence ID" value="MBF9072820.1"/>
    <property type="molecule type" value="Genomic_DNA"/>
</dbReference>
<evidence type="ECO:0000313" key="2">
    <source>
        <dbReference type="EMBL" id="MBF9072820.1"/>
    </source>
</evidence>
<name>A0A931B7V2_9ACTN</name>
<dbReference type="Proteomes" id="UP000657385">
    <property type="component" value="Unassembled WGS sequence"/>
</dbReference>
<protein>
    <recommendedName>
        <fullName evidence="4">Secreted protein</fullName>
    </recommendedName>
</protein>
<keyword evidence="1" id="KW-0732">Signal</keyword>
<feature type="chain" id="PRO_5037474238" description="Secreted protein" evidence="1">
    <location>
        <begin position="30"/>
        <end position="153"/>
    </location>
</feature>
<evidence type="ECO:0000313" key="3">
    <source>
        <dbReference type="Proteomes" id="UP000657385"/>
    </source>
</evidence>
<evidence type="ECO:0000256" key="1">
    <source>
        <dbReference type="SAM" id="SignalP"/>
    </source>
</evidence>
<reference evidence="2" key="1">
    <citation type="submission" date="2020-11" db="EMBL/GenBank/DDBJ databases">
        <title>Isolation and identification of active actinomycetes.</title>
        <authorList>
            <person name="Yu B."/>
        </authorList>
    </citation>
    <scope>NUCLEOTIDE SEQUENCE</scope>
    <source>
        <strain evidence="2">NEAU-YB345</strain>
    </source>
</reference>
<dbReference type="RefSeq" id="WP_196197967.1">
    <property type="nucleotide sequence ID" value="NZ_JADPRT010000018.1"/>
</dbReference>
<gene>
    <name evidence="2" type="ORF">I2501_32870</name>
</gene>
<keyword evidence="3" id="KW-1185">Reference proteome</keyword>
<proteinExistence type="predicted"/>
<dbReference type="AlphaFoldDB" id="A0A931B7V2"/>
<comment type="caution">
    <text evidence="2">The sequence shown here is derived from an EMBL/GenBank/DDBJ whole genome shotgun (WGS) entry which is preliminary data.</text>
</comment>
<evidence type="ECO:0008006" key="4">
    <source>
        <dbReference type="Google" id="ProtNLM"/>
    </source>
</evidence>
<feature type="signal peptide" evidence="1">
    <location>
        <begin position="1"/>
        <end position="29"/>
    </location>
</feature>
<sequence>MKLSHIARTTAVAALAAGSLAIGTGAAQADPPGTSGNCRADWTGPGQVTMSACGYSNADGGLVPSLGVYDGQIGTDACAQLLRVNSNGSTTEVHDYGCNGWAPLGYYAVNWNAYYPGDGTYVFQYGYWGTPPGGSYGYWGNVQSPRISPTYSA</sequence>